<dbReference type="VEuPathDB" id="AmoebaDB:NF0069390"/>
<protein>
    <submittedName>
        <fullName evidence="2">Uncharacterized protein</fullName>
    </submittedName>
</protein>
<keyword evidence="1" id="KW-0812">Transmembrane</keyword>
<dbReference type="GeneID" id="68119182"/>
<evidence type="ECO:0000313" key="2">
    <source>
        <dbReference type="EMBL" id="KAF0982106.1"/>
    </source>
</evidence>
<organism evidence="2 3">
    <name type="scientific">Naegleria fowleri</name>
    <name type="common">Brain eating amoeba</name>
    <dbReference type="NCBI Taxonomy" id="5763"/>
    <lineage>
        <taxon>Eukaryota</taxon>
        <taxon>Discoba</taxon>
        <taxon>Heterolobosea</taxon>
        <taxon>Tetramitia</taxon>
        <taxon>Eutetramitia</taxon>
        <taxon>Vahlkampfiidae</taxon>
        <taxon>Naegleria</taxon>
    </lineage>
</organism>
<dbReference type="AlphaFoldDB" id="A0A6A5C309"/>
<dbReference type="PROSITE" id="PS51257">
    <property type="entry name" value="PROKAR_LIPOPROTEIN"/>
    <property type="match status" value="1"/>
</dbReference>
<dbReference type="RefSeq" id="XP_044566819.1">
    <property type="nucleotide sequence ID" value="XM_044702434.1"/>
</dbReference>
<keyword evidence="3" id="KW-1185">Reference proteome</keyword>
<comment type="caution">
    <text evidence="2">The sequence shown here is derived from an EMBL/GenBank/DDBJ whole genome shotgun (WGS) entry which is preliminary data.</text>
</comment>
<dbReference type="OrthoDB" id="10576112at2759"/>
<keyword evidence="1" id="KW-0472">Membrane</keyword>
<name>A0A6A5C309_NAEFO</name>
<evidence type="ECO:0000256" key="1">
    <source>
        <dbReference type="SAM" id="Phobius"/>
    </source>
</evidence>
<proteinExistence type="predicted"/>
<evidence type="ECO:0000313" key="3">
    <source>
        <dbReference type="Proteomes" id="UP000444721"/>
    </source>
</evidence>
<accession>A0A6A5C309</accession>
<gene>
    <name evidence="2" type="ORF">FDP41_011967</name>
</gene>
<dbReference type="VEuPathDB" id="AmoebaDB:FDP41_011967"/>
<feature type="transmembrane region" description="Helical" evidence="1">
    <location>
        <begin position="12"/>
        <end position="32"/>
    </location>
</feature>
<reference evidence="2 3" key="1">
    <citation type="journal article" date="2019" name="Sci. Rep.">
        <title>Nanopore sequencing improves the draft genome of the human pathogenic amoeba Naegleria fowleri.</title>
        <authorList>
            <person name="Liechti N."/>
            <person name="Schurch N."/>
            <person name="Bruggmann R."/>
            <person name="Wittwer M."/>
        </authorList>
    </citation>
    <scope>NUCLEOTIDE SEQUENCE [LARGE SCALE GENOMIC DNA]</scope>
    <source>
        <strain evidence="2 3">ATCC 30894</strain>
    </source>
</reference>
<dbReference type="Proteomes" id="UP000444721">
    <property type="component" value="Unassembled WGS sequence"/>
</dbReference>
<keyword evidence="1" id="KW-1133">Transmembrane helix</keyword>
<dbReference type="VEuPathDB" id="AmoebaDB:NfTy_023010"/>
<sequence>MKAHGGSEMMTQSTVITLSLLLVFIFGCFYIIPSTKGETILPSVHKQKPLKYNASSNSTSLHHLDALKGNRPNTTSCYHYRRRMASGFCKLRIVTNEKKVEQKLRRWKALRQRVTRIEKKLDKLKFSYSKAKKRTRHIIRAIHRISKSRASKSCKRRLHRKKKALKRAHKKVKRIFKHLKRLKRRMKKESSRKRKAFQHYQKTISHLLRVMKQCKKKIHRVARCKLEGRRMAEALPLPKKLVDILRVLKVKFACLKKKSHRFECLSKRQ</sequence>
<dbReference type="EMBL" id="VFQX01000012">
    <property type="protein sequence ID" value="KAF0982106.1"/>
    <property type="molecule type" value="Genomic_DNA"/>
</dbReference>